<sequence>MACYLIAGASGYVGARLAERLLAAGERVRGLVRNPDAPVVEQLAARGMTVWIGDLTHPTSLVGIADGVDFVYNLTSRLVIENGSLQRTYVDGNQHLIAACSRSRTVQRYIFTSNVAPYGHCGATLVSEDTPVAPQHPLGEVMVAAEQTLLHAAREHHFPAIILRCASLYGPGRDPVQAVAAGLATIYGDGRNFVAHIHIEDLLAVLLALPAHGQPGAIYNIGDDQPLRALALYSEIRQRLGMVPPRTVAPAAALAAGIDPTIVGMLSASVRLDNRRMKHDLPITLRYPSLMAWLDERLPLVEACV</sequence>
<dbReference type="SUPFAM" id="SSF51735">
    <property type="entry name" value="NAD(P)-binding Rossmann-fold domains"/>
    <property type="match status" value="1"/>
</dbReference>
<accession>A0A426TV90</accession>
<dbReference type="Gene3D" id="3.40.50.720">
    <property type="entry name" value="NAD(P)-binding Rossmann-like Domain"/>
    <property type="match status" value="1"/>
</dbReference>
<dbReference type="GO" id="GO:0005737">
    <property type="term" value="C:cytoplasm"/>
    <property type="evidence" value="ECO:0007669"/>
    <property type="project" value="TreeGrafter"/>
</dbReference>
<dbReference type="Proteomes" id="UP000280307">
    <property type="component" value="Unassembled WGS sequence"/>
</dbReference>
<evidence type="ECO:0000313" key="3">
    <source>
        <dbReference type="Proteomes" id="UP000280307"/>
    </source>
</evidence>
<gene>
    <name evidence="2" type="ORF">EI684_16065</name>
</gene>
<reference evidence="2 3" key="1">
    <citation type="submission" date="2018-12" db="EMBL/GenBank/DDBJ databases">
        <title>Genome Sequence of Candidatus Viridilinea halotolerans isolated from saline sulfide-rich spring.</title>
        <authorList>
            <person name="Grouzdev D.S."/>
            <person name="Burganskaya E.I."/>
            <person name="Krutkina M.S."/>
            <person name="Sukhacheva M.V."/>
            <person name="Gorlenko V.M."/>
        </authorList>
    </citation>
    <scope>NUCLEOTIDE SEQUENCE [LARGE SCALE GENOMIC DNA]</scope>
    <source>
        <strain evidence="2">Chok-6</strain>
    </source>
</reference>
<dbReference type="GO" id="GO:0004029">
    <property type="term" value="F:aldehyde dehydrogenase (NAD+) activity"/>
    <property type="evidence" value="ECO:0007669"/>
    <property type="project" value="TreeGrafter"/>
</dbReference>
<dbReference type="EMBL" id="RSAS01000647">
    <property type="protein sequence ID" value="RRR69327.1"/>
    <property type="molecule type" value="Genomic_DNA"/>
</dbReference>
<dbReference type="AlphaFoldDB" id="A0A426TV90"/>
<feature type="domain" description="NAD-dependent epimerase/dehydratase" evidence="1">
    <location>
        <begin position="5"/>
        <end position="222"/>
    </location>
</feature>
<dbReference type="InterPro" id="IPR001509">
    <property type="entry name" value="Epimerase_deHydtase"/>
</dbReference>
<proteinExistence type="predicted"/>
<evidence type="ECO:0000313" key="2">
    <source>
        <dbReference type="EMBL" id="RRR69327.1"/>
    </source>
</evidence>
<name>A0A426TV90_9CHLR</name>
<protein>
    <submittedName>
        <fullName evidence="2">NAD-dependent epimerase/dehydratase family protein</fullName>
    </submittedName>
</protein>
<dbReference type="PANTHER" id="PTHR48079:SF6">
    <property type="entry name" value="NAD(P)-BINDING DOMAIN-CONTAINING PROTEIN-RELATED"/>
    <property type="match status" value="1"/>
</dbReference>
<dbReference type="PANTHER" id="PTHR48079">
    <property type="entry name" value="PROTEIN YEEZ"/>
    <property type="match status" value="1"/>
</dbReference>
<evidence type="ECO:0000259" key="1">
    <source>
        <dbReference type="Pfam" id="PF01370"/>
    </source>
</evidence>
<organism evidence="2 3">
    <name type="scientific">Candidatus Viridilinea halotolerans</name>
    <dbReference type="NCBI Taxonomy" id="2491704"/>
    <lineage>
        <taxon>Bacteria</taxon>
        <taxon>Bacillati</taxon>
        <taxon>Chloroflexota</taxon>
        <taxon>Chloroflexia</taxon>
        <taxon>Chloroflexales</taxon>
        <taxon>Chloroflexineae</taxon>
        <taxon>Oscillochloridaceae</taxon>
        <taxon>Candidatus Viridilinea</taxon>
    </lineage>
</organism>
<dbReference type="InterPro" id="IPR051783">
    <property type="entry name" value="NAD(P)-dependent_oxidoreduct"/>
</dbReference>
<dbReference type="Pfam" id="PF01370">
    <property type="entry name" value="Epimerase"/>
    <property type="match status" value="1"/>
</dbReference>
<comment type="caution">
    <text evidence="2">The sequence shown here is derived from an EMBL/GenBank/DDBJ whole genome shotgun (WGS) entry which is preliminary data.</text>
</comment>
<dbReference type="InterPro" id="IPR036291">
    <property type="entry name" value="NAD(P)-bd_dom_sf"/>
</dbReference>